<keyword evidence="2" id="KW-1133">Transmembrane helix</keyword>
<dbReference type="RefSeq" id="WP_377856568.1">
    <property type="nucleotide sequence ID" value="NZ_JBHLZU010000019.1"/>
</dbReference>
<proteinExistence type="predicted"/>
<feature type="transmembrane region" description="Helical" evidence="2">
    <location>
        <begin position="79"/>
        <end position="100"/>
    </location>
</feature>
<dbReference type="InterPro" id="IPR043739">
    <property type="entry name" value="DUF5684"/>
</dbReference>
<protein>
    <submittedName>
        <fullName evidence="3">DUF5684 domain-containing protein</fullName>
    </submittedName>
</protein>
<evidence type="ECO:0000313" key="4">
    <source>
        <dbReference type="Proteomes" id="UP001589693"/>
    </source>
</evidence>
<feature type="transmembrane region" description="Helical" evidence="2">
    <location>
        <begin position="112"/>
        <end position="132"/>
    </location>
</feature>
<name>A0ABV6A1P7_9PSEU</name>
<evidence type="ECO:0000256" key="1">
    <source>
        <dbReference type="SAM" id="MobiDB-lite"/>
    </source>
</evidence>
<feature type="transmembrane region" description="Helical" evidence="2">
    <location>
        <begin position="54"/>
        <end position="72"/>
    </location>
</feature>
<sequence length="181" mass="20089">MAGRSPGLQVLPTSIHHAPTMVTFGHPVGTGPGLRRDRMGRTRLPHQEMLVHKAGAPGWAVIVPFYNGYVLLRICGRPGWWLLLLIVPVVNIVVFAVVAVDVARSFGRSDAFAIFGLFLFAPVGYLILGFGADRNFGPAALRRPQFQQYAPPYPRAQFQYQPPQQPWHQHPPMGQSMRRSG</sequence>
<organism evidence="3 4">
    <name type="scientific">Allokutzneria oryzae</name>
    <dbReference type="NCBI Taxonomy" id="1378989"/>
    <lineage>
        <taxon>Bacteria</taxon>
        <taxon>Bacillati</taxon>
        <taxon>Actinomycetota</taxon>
        <taxon>Actinomycetes</taxon>
        <taxon>Pseudonocardiales</taxon>
        <taxon>Pseudonocardiaceae</taxon>
        <taxon>Allokutzneria</taxon>
    </lineage>
</organism>
<reference evidence="3 4" key="1">
    <citation type="submission" date="2024-09" db="EMBL/GenBank/DDBJ databases">
        <authorList>
            <person name="Sun Q."/>
            <person name="Mori K."/>
        </authorList>
    </citation>
    <scope>NUCLEOTIDE SEQUENCE [LARGE SCALE GENOMIC DNA]</scope>
    <source>
        <strain evidence="3 4">TBRC 7907</strain>
    </source>
</reference>
<keyword evidence="2" id="KW-0812">Transmembrane</keyword>
<evidence type="ECO:0000256" key="2">
    <source>
        <dbReference type="SAM" id="Phobius"/>
    </source>
</evidence>
<comment type="caution">
    <text evidence="3">The sequence shown here is derived from an EMBL/GenBank/DDBJ whole genome shotgun (WGS) entry which is preliminary data.</text>
</comment>
<dbReference type="Proteomes" id="UP001589693">
    <property type="component" value="Unassembled WGS sequence"/>
</dbReference>
<evidence type="ECO:0000313" key="3">
    <source>
        <dbReference type="EMBL" id="MFB9907082.1"/>
    </source>
</evidence>
<feature type="compositionally biased region" description="Low complexity" evidence="1">
    <location>
        <begin position="162"/>
        <end position="172"/>
    </location>
</feature>
<dbReference type="Pfam" id="PF18936">
    <property type="entry name" value="DUF5684"/>
    <property type="match status" value="1"/>
</dbReference>
<dbReference type="EMBL" id="JBHLZU010000019">
    <property type="protein sequence ID" value="MFB9907082.1"/>
    <property type="molecule type" value="Genomic_DNA"/>
</dbReference>
<gene>
    <name evidence="3" type="ORF">ACFFQA_24370</name>
</gene>
<accession>A0ABV6A1P7</accession>
<keyword evidence="4" id="KW-1185">Reference proteome</keyword>
<keyword evidence="2" id="KW-0472">Membrane</keyword>
<feature type="region of interest" description="Disordered" evidence="1">
    <location>
        <begin position="162"/>
        <end position="181"/>
    </location>
</feature>